<comment type="caution">
    <text evidence="8">The sequence shown here is derived from an EMBL/GenBank/DDBJ whole genome shotgun (WGS) entry which is preliminary data.</text>
</comment>
<keyword evidence="5 7" id="KW-1133">Transmembrane helix</keyword>
<name>A0A1V8RUS6_9HYPH</name>
<feature type="transmembrane region" description="Helical" evidence="7">
    <location>
        <begin position="42"/>
        <end position="60"/>
    </location>
</feature>
<evidence type="ECO:0000256" key="7">
    <source>
        <dbReference type="HAMAP-Rule" id="MF_00221"/>
    </source>
</evidence>
<keyword evidence="4 7" id="KW-0769">Symport</keyword>
<dbReference type="PRINTS" id="PR00447">
    <property type="entry name" value="NATRESASSCMP"/>
</dbReference>
<dbReference type="RefSeq" id="WP_080918336.1">
    <property type="nucleotide sequence ID" value="NZ_MDET01000004.1"/>
</dbReference>
<keyword evidence="9" id="KW-1185">Reference proteome</keyword>
<accession>A0A1V8RUS6</accession>
<proteinExistence type="inferred from homology"/>
<dbReference type="NCBIfam" id="TIGR01197">
    <property type="entry name" value="nramp"/>
    <property type="match status" value="1"/>
</dbReference>
<gene>
    <name evidence="7" type="primary">mntH</name>
    <name evidence="8" type="ORF">BFN67_12045</name>
</gene>
<keyword evidence="3 7" id="KW-0812">Transmembrane</keyword>
<evidence type="ECO:0000256" key="2">
    <source>
        <dbReference type="ARBA" id="ARBA00022448"/>
    </source>
</evidence>
<dbReference type="EMBL" id="MDET01000004">
    <property type="protein sequence ID" value="OQM76915.1"/>
    <property type="molecule type" value="Genomic_DNA"/>
</dbReference>
<feature type="transmembrane region" description="Helical" evidence="7">
    <location>
        <begin position="180"/>
        <end position="206"/>
    </location>
</feature>
<evidence type="ECO:0000313" key="8">
    <source>
        <dbReference type="EMBL" id="OQM76915.1"/>
    </source>
</evidence>
<dbReference type="GO" id="GO:0034755">
    <property type="term" value="P:iron ion transmembrane transport"/>
    <property type="evidence" value="ECO:0007669"/>
    <property type="project" value="TreeGrafter"/>
</dbReference>
<feature type="transmembrane region" description="Helical" evidence="7">
    <location>
        <begin position="317"/>
        <end position="344"/>
    </location>
</feature>
<dbReference type="Pfam" id="PF01566">
    <property type="entry name" value="Nramp"/>
    <property type="match status" value="1"/>
</dbReference>
<feature type="transmembrane region" description="Helical" evidence="7">
    <location>
        <begin position="424"/>
        <end position="448"/>
    </location>
</feature>
<dbReference type="AlphaFoldDB" id="A0A1V8RUS6"/>
<dbReference type="GO" id="GO:0005384">
    <property type="term" value="F:manganese ion transmembrane transporter activity"/>
    <property type="evidence" value="ECO:0007669"/>
    <property type="project" value="TreeGrafter"/>
</dbReference>
<dbReference type="HAMAP" id="MF_00221">
    <property type="entry name" value="NRAMP"/>
    <property type="match status" value="1"/>
</dbReference>
<dbReference type="STRING" id="1873176.BFN67_12045"/>
<feature type="transmembrane region" description="Helical" evidence="7">
    <location>
        <begin position="276"/>
        <end position="297"/>
    </location>
</feature>
<feature type="transmembrane region" description="Helical" evidence="7">
    <location>
        <begin position="365"/>
        <end position="384"/>
    </location>
</feature>
<dbReference type="PANTHER" id="PTHR11706">
    <property type="entry name" value="SOLUTE CARRIER PROTEIN FAMILY 11 MEMBER"/>
    <property type="match status" value="1"/>
</dbReference>
<comment type="function">
    <text evidence="7">H(+)-stimulated, divalent metal cation uptake system.</text>
</comment>
<feature type="transmembrane region" description="Helical" evidence="7">
    <location>
        <begin position="123"/>
        <end position="146"/>
    </location>
</feature>
<evidence type="ECO:0000256" key="4">
    <source>
        <dbReference type="ARBA" id="ARBA00022847"/>
    </source>
</evidence>
<evidence type="ECO:0000256" key="6">
    <source>
        <dbReference type="ARBA" id="ARBA00023136"/>
    </source>
</evidence>
<organism evidence="8 9">
    <name type="scientific">Manganibacter manganicus</name>
    <dbReference type="NCBI Taxonomy" id="1873176"/>
    <lineage>
        <taxon>Bacteria</taxon>
        <taxon>Pseudomonadati</taxon>
        <taxon>Pseudomonadota</taxon>
        <taxon>Alphaproteobacteria</taxon>
        <taxon>Hyphomicrobiales</taxon>
        <taxon>Phyllobacteriaceae</taxon>
        <taxon>Manganibacter</taxon>
    </lineage>
</organism>
<keyword evidence="2 7" id="KW-0813">Transport</keyword>
<evidence type="ECO:0000256" key="3">
    <source>
        <dbReference type="ARBA" id="ARBA00022692"/>
    </source>
</evidence>
<dbReference type="GO" id="GO:0015293">
    <property type="term" value="F:symporter activity"/>
    <property type="evidence" value="ECO:0007669"/>
    <property type="project" value="UniProtKB-UniRule"/>
</dbReference>
<protein>
    <recommendedName>
        <fullName evidence="7">Divalent metal cation transporter MntH</fullName>
    </recommendedName>
</protein>
<evidence type="ECO:0000256" key="1">
    <source>
        <dbReference type="ARBA" id="ARBA00004141"/>
    </source>
</evidence>
<keyword evidence="7" id="KW-1003">Cell membrane</keyword>
<keyword evidence="7" id="KW-0406">Ion transport</keyword>
<feature type="transmembrane region" description="Helical" evidence="7">
    <location>
        <begin position="390"/>
        <end position="412"/>
    </location>
</feature>
<dbReference type="NCBIfam" id="NF037982">
    <property type="entry name" value="Nramp_1"/>
    <property type="match status" value="1"/>
</dbReference>
<dbReference type="GO" id="GO:0015086">
    <property type="term" value="F:cadmium ion transmembrane transporter activity"/>
    <property type="evidence" value="ECO:0007669"/>
    <property type="project" value="TreeGrafter"/>
</dbReference>
<dbReference type="OrthoDB" id="9787548at2"/>
<keyword evidence="6 7" id="KW-0472">Membrane</keyword>
<reference evidence="8 9" key="1">
    <citation type="journal article" date="2016" name="Int. J. Syst. Evol. Microbiol.">
        <title>Pseudaminobacter manganicus sp. nov., isolated from sludge of a manganese mine.</title>
        <authorList>
            <person name="Li J."/>
            <person name="Huang J."/>
            <person name="Liao S."/>
            <person name="Wang G."/>
        </authorList>
    </citation>
    <scope>NUCLEOTIDE SEQUENCE [LARGE SCALE GENOMIC DNA]</scope>
    <source>
        <strain evidence="8 9">JH-7</strain>
    </source>
</reference>
<evidence type="ECO:0000256" key="5">
    <source>
        <dbReference type="ARBA" id="ARBA00022989"/>
    </source>
</evidence>
<comment type="subcellular location">
    <subcellularLocation>
        <location evidence="7">Cell membrane</location>
        <topology evidence="7">Multi-pass membrane protein</topology>
    </subcellularLocation>
    <subcellularLocation>
        <location evidence="1">Membrane</location>
        <topology evidence="1">Multi-pass membrane protein</topology>
    </subcellularLocation>
</comment>
<evidence type="ECO:0000313" key="9">
    <source>
        <dbReference type="Proteomes" id="UP000191905"/>
    </source>
</evidence>
<comment type="similarity">
    <text evidence="7">Belongs to the NRAMP family.</text>
</comment>
<dbReference type="InterPro" id="IPR001046">
    <property type="entry name" value="NRAMP_fam"/>
</dbReference>
<feature type="transmembrane region" description="Helical" evidence="7">
    <location>
        <begin position="80"/>
        <end position="103"/>
    </location>
</feature>
<dbReference type="GO" id="GO:0005886">
    <property type="term" value="C:plasma membrane"/>
    <property type="evidence" value="ECO:0007669"/>
    <property type="project" value="UniProtKB-SubCell"/>
</dbReference>
<feature type="transmembrane region" description="Helical" evidence="7">
    <location>
        <begin position="226"/>
        <end position="246"/>
    </location>
</feature>
<dbReference type="Proteomes" id="UP000191905">
    <property type="component" value="Unassembled WGS sequence"/>
</dbReference>
<sequence length="454" mass="48873">MPEAEATLSVRPARHFLQHENGERPSLSEVHATIAVPTTGSWLRRLFAFMGPGYMISVGYMDPGNWATDLAGGAQFGYTLLFVIMLSNLMAILLQALSARLGIATGRDLAQACRAYYPRPVNYLLWFACELAIIACDLAEVIGTAIALNLLFGIPLIGGALLTALDAFLVLLLMNKGFRYLEAFVIALLIIIFGCFAIQVFAAAPPPGTILHSMFVPSSQIVTNPAMLYIAIGIIGATVMPHNLYLHSSIVQTRAYERTDAGKREAIKWATTDSTIALILALFVNASILIVAAAAFHGTGHEDVAEIGQAYELLSPLLGLGIASVLFAVALLASGLNSTVTATLAGQIVMEGFLHLRMPQWARRLLTRGLAIIPVVVVTAIYGEKGTAELLVFSQVILSMQLPFAVVPLVMFVSDRKKMGSFAISRGIVVLAWVVALLILVLNFKLLYDTILGF</sequence>
<feature type="transmembrane region" description="Helical" evidence="7">
    <location>
        <begin position="152"/>
        <end position="173"/>
    </location>
</feature>
<dbReference type="GO" id="GO:0046872">
    <property type="term" value="F:metal ion binding"/>
    <property type="evidence" value="ECO:0007669"/>
    <property type="project" value="UniProtKB-UniRule"/>
</dbReference>
<dbReference type="NCBIfam" id="NF001923">
    <property type="entry name" value="PRK00701.1"/>
    <property type="match status" value="1"/>
</dbReference>
<dbReference type="PANTHER" id="PTHR11706:SF33">
    <property type="entry name" value="NATURAL RESISTANCE-ASSOCIATED MACROPHAGE PROTEIN 2"/>
    <property type="match status" value="1"/>
</dbReference>